<dbReference type="SUPFAM" id="SSF51126">
    <property type="entry name" value="Pectin lyase-like"/>
    <property type="match status" value="2"/>
</dbReference>
<dbReference type="InterPro" id="IPR006311">
    <property type="entry name" value="TAT_signal"/>
</dbReference>
<dbReference type="Gene3D" id="2.40.30.180">
    <property type="entry name" value="Ubiquitin-activating enzyme E1, FCCH domain"/>
    <property type="match status" value="1"/>
</dbReference>
<keyword evidence="3" id="KW-1185">Reference proteome</keyword>
<sequence length="724" mass="74767">MKGNRPHPHSAPTPPAEAAPTERPDGRISRRALSTLGMAGAALAGGALLTPTAARAEPTAPRGRSPQALGGAADVASVAELRTTAGTADGQRIELAGYHADRHGLGGGELFWDADSTDPDNGGTVFAVTGTSTGRWRRPVRNRLDLSWFGWTGAGTSDDSDRLQAAVDALPTGGIVEIGPGKVRIEQTVSVQGVPVILQGAGVTDTLDYATQLVVATGAADGIRLVGVRGGGLRDLQVRGEGLTGGYLLATQRSGAESSFSNYMFSFANVRFRDGYNGLALRACNSIRFVNCVWNGFNGEHVILLNGVGDTSRADPVEFVQCGIAAGTGNNDTDNLVIDGLGGSIKFIATAILFGRHGLWLRNTTGQAAPKFVYFEGGGFENGHGVPVLLEAGAQAQFANTYISGDNDDDAVRIGAGFTGSATFSNSVIRGCGRHGIDIGSTRVTVTGCLIGNNGRTAHPTFARTVAGIADNGSGGVRITTTAPHRWDSGDRITVSGVTGSTEANGKWRITVVSPTAFDLVGVNFSNPYGGGGSAHRHGAGINIRSTASRVVIVGNAIGGLADGINRQDHGIVCDAADVLVADNDLAGNTVGAYQITGNESAQTRFVGNKGVPQFDGWLTARLDGTVGNGLVDFGNHLYLDGQRIRVVKVTRRLAAGTCTVRLDVDGTPAGSAGLAANTTLQATTLASPFAVDGTDTPRRLRLRIANATAAEGLEVQFAYQLVS</sequence>
<dbReference type="OrthoDB" id="3308840at2"/>
<comment type="caution">
    <text evidence="2">The sequence shown here is derived from an EMBL/GenBank/DDBJ whole genome shotgun (WGS) entry which is preliminary data.</text>
</comment>
<feature type="region of interest" description="Disordered" evidence="1">
    <location>
        <begin position="1"/>
        <end position="25"/>
    </location>
</feature>
<dbReference type="Gene3D" id="2.160.20.10">
    <property type="entry name" value="Single-stranded right-handed beta-helix, Pectin lyase-like"/>
    <property type="match status" value="1"/>
</dbReference>
<dbReference type="InterPro" id="IPR012334">
    <property type="entry name" value="Pectin_lyas_fold"/>
</dbReference>
<dbReference type="RefSeq" id="WP_119574650.1">
    <property type="nucleotide sequence ID" value="NZ_QXEC01000007.1"/>
</dbReference>
<dbReference type="EMBL" id="QXEC01000007">
    <property type="protein sequence ID" value="RIV39170.1"/>
    <property type="molecule type" value="Genomic_DNA"/>
</dbReference>
<dbReference type="PROSITE" id="PS51318">
    <property type="entry name" value="TAT"/>
    <property type="match status" value="1"/>
</dbReference>
<organism evidence="2 3">
    <name type="scientific">Micromonospora radicis</name>
    <dbReference type="NCBI Taxonomy" id="1894971"/>
    <lineage>
        <taxon>Bacteria</taxon>
        <taxon>Bacillati</taxon>
        <taxon>Actinomycetota</taxon>
        <taxon>Actinomycetes</taxon>
        <taxon>Micromonosporales</taxon>
        <taxon>Micromonosporaceae</taxon>
        <taxon>Micromonospora</taxon>
    </lineage>
</organism>
<evidence type="ECO:0000256" key="1">
    <source>
        <dbReference type="SAM" id="MobiDB-lite"/>
    </source>
</evidence>
<gene>
    <name evidence="2" type="ORF">D2L64_09935</name>
</gene>
<dbReference type="InterPro" id="IPR011050">
    <property type="entry name" value="Pectin_lyase_fold/virulence"/>
</dbReference>
<name>A0A418MWP7_9ACTN</name>
<evidence type="ECO:0000313" key="2">
    <source>
        <dbReference type="EMBL" id="RIV39170.1"/>
    </source>
</evidence>
<dbReference type="AlphaFoldDB" id="A0A418MWP7"/>
<dbReference type="InterPro" id="IPR042302">
    <property type="entry name" value="E1_FCCH_sf"/>
</dbReference>
<evidence type="ECO:0000313" key="3">
    <source>
        <dbReference type="Proteomes" id="UP000283832"/>
    </source>
</evidence>
<protein>
    <submittedName>
        <fullName evidence="2">Uncharacterized protein</fullName>
    </submittedName>
</protein>
<dbReference type="Proteomes" id="UP000283832">
    <property type="component" value="Unassembled WGS sequence"/>
</dbReference>
<proteinExistence type="predicted"/>
<dbReference type="SMART" id="SM00710">
    <property type="entry name" value="PbH1"/>
    <property type="match status" value="4"/>
</dbReference>
<dbReference type="InterPro" id="IPR006626">
    <property type="entry name" value="PbH1"/>
</dbReference>
<reference evidence="2 3" key="1">
    <citation type="submission" date="2018-08" db="EMBL/GenBank/DDBJ databases">
        <title>Jishengella sp. nov., isolated from a root of Azadirachta indica A. Juss. var. siamensis Valenton.</title>
        <authorList>
            <person name="Kuncharoen N."/>
            <person name="Tanasupawat S."/>
            <person name="Kudo T."/>
            <person name="Ohkuma M."/>
        </authorList>
    </citation>
    <scope>NUCLEOTIDE SEQUENCE [LARGE SCALE GENOMIC DNA]</scope>
    <source>
        <strain evidence="2 3">AZ1-13</strain>
    </source>
</reference>
<accession>A0A418MWP7</accession>